<dbReference type="VEuPathDB" id="FungiDB:BON22_1132"/>
<evidence type="ECO:0000256" key="1">
    <source>
        <dbReference type="SAM" id="MobiDB-lite"/>
    </source>
</evidence>
<evidence type="ECO:0000259" key="2">
    <source>
        <dbReference type="SMART" id="SM00293"/>
    </source>
</evidence>
<dbReference type="EMBL" id="LK052903">
    <property type="protein sequence ID" value="CDR45406.1"/>
    <property type="molecule type" value="Genomic_DNA"/>
</dbReference>
<accession>A0A061B623</accession>
<feature type="region of interest" description="Disordered" evidence="1">
    <location>
        <begin position="24"/>
        <end position="55"/>
    </location>
</feature>
<feature type="compositionally biased region" description="Basic and acidic residues" evidence="1">
    <location>
        <begin position="24"/>
        <end position="38"/>
    </location>
</feature>
<feature type="region of interest" description="Disordered" evidence="1">
    <location>
        <begin position="184"/>
        <end position="298"/>
    </location>
</feature>
<dbReference type="InterPro" id="IPR000313">
    <property type="entry name" value="PWWP_dom"/>
</dbReference>
<protein>
    <submittedName>
        <fullName evidence="3">CYFA0S18e01112g1_1</fullName>
    </submittedName>
</protein>
<dbReference type="OrthoDB" id="62853at2759"/>
<dbReference type="SUPFAM" id="SSF63748">
    <property type="entry name" value="Tudor/PWWP/MBT"/>
    <property type="match status" value="1"/>
</dbReference>
<evidence type="ECO:0000313" key="3">
    <source>
        <dbReference type="EMBL" id="CDR45406.1"/>
    </source>
</evidence>
<feature type="region of interest" description="Disordered" evidence="1">
    <location>
        <begin position="88"/>
        <end position="114"/>
    </location>
</feature>
<feature type="region of interest" description="Disordered" evidence="1">
    <location>
        <begin position="432"/>
        <end position="457"/>
    </location>
</feature>
<reference evidence="3" key="1">
    <citation type="journal article" date="2014" name="Genome Announc.">
        <title>Genome sequence of the yeast Cyberlindnera fabianii (Hansenula fabianii).</title>
        <authorList>
            <person name="Freel K.C."/>
            <person name="Sarilar V."/>
            <person name="Neuveglise C."/>
            <person name="Devillers H."/>
            <person name="Friedrich A."/>
            <person name="Schacherer J."/>
        </authorList>
    </citation>
    <scope>NUCLEOTIDE SEQUENCE</scope>
    <source>
        <strain evidence="3">YJS4271</strain>
    </source>
</reference>
<dbReference type="SMART" id="SM00293">
    <property type="entry name" value="PWWP"/>
    <property type="match status" value="1"/>
</dbReference>
<feature type="compositionally biased region" description="Basic residues" evidence="1">
    <location>
        <begin position="243"/>
        <end position="256"/>
    </location>
</feature>
<name>A0A061B623_CYBFA</name>
<feature type="domain" description="PWWP" evidence="2">
    <location>
        <begin position="57"/>
        <end position="143"/>
    </location>
</feature>
<dbReference type="Pfam" id="PF00855">
    <property type="entry name" value="PWWP"/>
    <property type="match status" value="1"/>
</dbReference>
<organism evidence="3">
    <name type="scientific">Cyberlindnera fabianii</name>
    <name type="common">Yeast</name>
    <name type="synonym">Hansenula fabianii</name>
    <dbReference type="NCBI Taxonomy" id="36022"/>
    <lineage>
        <taxon>Eukaryota</taxon>
        <taxon>Fungi</taxon>
        <taxon>Dikarya</taxon>
        <taxon>Ascomycota</taxon>
        <taxon>Saccharomycotina</taxon>
        <taxon>Saccharomycetes</taxon>
        <taxon>Phaffomycetales</taxon>
        <taxon>Phaffomycetaceae</taxon>
        <taxon>Cyberlindnera</taxon>
    </lineage>
</organism>
<feature type="compositionally biased region" description="Acidic residues" evidence="1">
    <location>
        <begin position="188"/>
        <end position="227"/>
    </location>
</feature>
<dbReference type="Gene3D" id="2.30.30.140">
    <property type="match status" value="1"/>
</dbReference>
<feature type="compositionally biased region" description="Acidic residues" evidence="1">
    <location>
        <begin position="280"/>
        <end position="298"/>
    </location>
</feature>
<feature type="compositionally biased region" description="Basic residues" evidence="1">
    <location>
        <begin position="264"/>
        <end position="276"/>
    </location>
</feature>
<dbReference type="AlphaFoldDB" id="A0A061B623"/>
<sequence length="457" mass="51693">MSTIVYTFINYDTLSTWLFTTHRDKMPPKSRSPSRDPTQEPAVSTSELSQVEDYGDFPPGTIVLAKLKSFPPWPAIVIPYESIPEKIQASKPKNPGRVQSRGKRKSQGKNSVQEPQDSRLWCVRFLRDDTFMWATSKDISLLTTEQIEEFLKSKKAKKVIKSAYEMALNPPDVEEFIIYGSDGKPMDIDNEADDADFQEGEYSGEDEDEDDDDGSVDEIEDDIDLEIDTPSKKTSSRKSTSPTKRKKATPARKTKRAKVETKKTPKKGKAKGRGKKKVDEYEEDAPEEEEDLDTSSDEDWDVEVDVTEEPVCTTYPDPKVIAASIKKRAPMLKKARFQLQKTLLSSQEIPNDLSTVSSTLDTLEKLEDVQLSLVNKSGLYKVLFTILKRPDLEIRDKKLRKRVSNLVKNWYHMEIEPQQNWTFDDVEDSADVSMTDADGSATPAEAVTSVKDESNGH</sequence>
<gene>
    <name evidence="3" type="ORF">CYFA0S_18e01112g</name>
</gene>
<proteinExistence type="predicted"/>